<dbReference type="SMART" id="SM00822">
    <property type="entry name" value="PKS_KR"/>
    <property type="match status" value="1"/>
</dbReference>
<feature type="domain" description="Ketosynthase family 3 (KS3)" evidence="6">
    <location>
        <begin position="1401"/>
        <end position="1812"/>
    </location>
</feature>
<dbReference type="Gene3D" id="3.40.50.720">
    <property type="entry name" value="NAD(P)-binding Rossmann-like Domain"/>
    <property type="match status" value="2"/>
</dbReference>
<dbReference type="InterPro" id="IPR016035">
    <property type="entry name" value="Acyl_Trfase/lysoPLipase"/>
</dbReference>
<dbReference type="Pfam" id="PF08659">
    <property type="entry name" value="KR"/>
    <property type="match status" value="1"/>
</dbReference>
<accession>A0ABU5R3D1</accession>
<evidence type="ECO:0000259" key="6">
    <source>
        <dbReference type="PROSITE" id="PS52004"/>
    </source>
</evidence>
<dbReference type="Proteomes" id="UP001304298">
    <property type="component" value="Unassembled WGS sequence"/>
</dbReference>
<dbReference type="PROSITE" id="PS52004">
    <property type="entry name" value="KS3_2"/>
    <property type="match status" value="2"/>
</dbReference>
<dbReference type="SUPFAM" id="SSF51735">
    <property type="entry name" value="NAD(P)-binding Rossmann-fold domains"/>
    <property type="match status" value="3"/>
</dbReference>
<dbReference type="InterPro" id="IPR049551">
    <property type="entry name" value="PKS_DH_C"/>
</dbReference>
<dbReference type="SMART" id="SM00826">
    <property type="entry name" value="PKS_DH"/>
    <property type="match status" value="1"/>
</dbReference>
<dbReference type="SUPFAM" id="SSF53901">
    <property type="entry name" value="Thiolase-like"/>
    <property type="match status" value="2"/>
</dbReference>
<dbReference type="SMART" id="SM00825">
    <property type="entry name" value="PKS_KS"/>
    <property type="match status" value="2"/>
</dbReference>
<dbReference type="InterPro" id="IPR050091">
    <property type="entry name" value="PKS_NRPS_Biosynth_Enz"/>
</dbReference>
<dbReference type="Gene3D" id="3.10.129.110">
    <property type="entry name" value="Polyketide synthase dehydratase"/>
    <property type="match status" value="1"/>
</dbReference>
<proteinExistence type="predicted"/>
<feature type="domain" description="PKS/mFAS DH" evidence="7">
    <location>
        <begin position="2108"/>
        <end position="2374"/>
    </location>
</feature>
<keyword evidence="9" id="KW-1185">Reference proteome</keyword>
<dbReference type="Pfam" id="PF22621">
    <property type="entry name" value="CurL-like_PKS_C"/>
    <property type="match status" value="2"/>
</dbReference>
<keyword evidence="3" id="KW-0808">Transferase</keyword>
<evidence type="ECO:0000256" key="1">
    <source>
        <dbReference type="ARBA" id="ARBA00022450"/>
    </source>
</evidence>
<dbReference type="PROSITE" id="PS00606">
    <property type="entry name" value="KS3_1"/>
    <property type="match status" value="2"/>
</dbReference>
<dbReference type="InterPro" id="IPR049552">
    <property type="entry name" value="PKS_DH_N"/>
</dbReference>
<dbReference type="PANTHER" id="PTHR43775">
    <property type="entry name" value="FATTY ACID SYNTHASE"/>
    <property type="match status" value="1"/>
</dbReference>
<dbReference type="InterPro" id="IPR001227">
    <property type="entry name" value="Ac_transferase_dom_sf"/>
</dbReference>
<evidence type="ECO:0000256" key="2">
    <source>
        <dbReference type="ARBA" id="ARBA00022553"/>
    </source>
</evidence>
<evidence type="ECO:0000313" key="9">
    <source>
        <dbReference type="Proteomes" id="UP001304298"/>
    </source>
</evidence>
<dbReference type="CDD" id="cd08955">
    <property type="entry name" value="KR_2_FAS_SDR_x"/>
    <property type="match status" value="1"/>
</dbReference>
<evidence type="ECO:0000259" key="5">
    <source>
        <dbReference type="PROSITE" id="PS50075"/>
    </source>
</evidence>
<dbReference type="PANTHER" id="PTHR43775:SF37">
    <property type="entry name" value="SI:DKEY-61P9.11"/>
    <property type="match status" value="1"/>
</dbReference>
<dbReference type="InterPro" id="IPR016036">
    <property type="entry name" value="Malonyl_transacylase_ACP-bd"/>
</dbReference>
<feature type="region of interest" description="C-terminal hotdog fold" evidence="4">
    <location>
        <begin position="2239"/>
        <end position="2374"/>
    </location>
</feature>
<dbReference type="Pfam" id="PF00698">
    <property type="entry name" value="Acyl_transf_1"/>
    <property type="match status" value="1"/>
</dbReference>
<dbReference type="Pfam" id="PF00109">
    <property type="entry name" value="ketoacyl-synt"/>
    <property type="match status" value="2"/>
</dbReference>
<dbReference type="Gene3D" id="3.30.70.3290">
    <property type="match status" value="3"/>
</dbReference>
<evidence type="ECO:0000313" key="8">
    <source>
        <dbReference type="EMBL" id="MEA5360344.1"/>
    </source>
</evidence>
<organism evidence="8 9">
    <name type="scientific">Amycolatopsis heterodermiae</name>
    <dbReference type="NCBI Taxonomy" id="3110235"/>
    <lineage>
        <taxon>Bacteria</taxon>
        <taxon>Bacillati</taxon>
        <taxon>Actinomycetota</taxon>
        <taxon>Actinomycetes</taxon>
        <taxon>Pseudonocardiales</taxon>
        <taxon>Pseudonocardiaceae</taxon>
        <taxon>Amycolatopsis</taxon>
    </lineage>
</organism>
<dbReference type="InterPro" id="IPR009081">
    <property type="entry name" value="PP-bd_ACP"/>
</dbReference>
<feature type="domain" description="Ketosynthase family 3 (KS3)" evidence="6">
    <location>
        <begin position="6"/>
        <end position="411"/>
    </location>
</feature>
<feature type="domain" description="Carrier" evidence="5">
    <location>
        <begin position="1311"/>
        <end position="1387"/>
    </location>
</feature>
<feature type="region of interest" description="N-terminal hotdog fold" evidence="4">
    <location>
        <begin position="2108"/>
        <end position="2227"/>
    </location>
</feature>
<evidence type="ECO:0000256" key="4">
    <source>
        <dbReference type="PROSITE-ProRule" id="PRU01363"/>
    </source>
</evidence>
<reference evidence="8 9" key="1">
    <citation type="submission" date="2023-12" db="EMBL/GenBank/DDBJ databases">
        <title>Amycolatopsis sp. V23-08.</title>
        <authorList>
            <person name="Somphong A."/>
        </authorList>
    </citation>
    <scope>NUCLEOTIDE SEQUENCE [LARGE SCALE GENOMIC DNA]</scope>
    <source>
        <strain evidence="8 9">V23-08</strain>
    </source>
</reference>
<dbReference type="InterPro" id="IPR014030">
    <property type="entry name" value="Ketoacyl_synth_N"/>
</dbReference>
<dbReference type="SMART" id="SM00823">
    <property type="entry name" value="PKS_PP"/>
    <property type="match status" value="2"/>
</dbReference>
<dbReference type="PROSITE" id="PS52019">
    <property type="entry name" value="PKS_MFAS_DH"/>
    <property type="match status" value="1"/>
</dbReference>
<dbReference type="InterPro" id="IPR057326">
    <property type="entry name" value="KR_dom"/>
</dbReference>
<name>A0ABU5R3D1_9PSEU</name>
<dbReference type="InterPro" id="IPR018201">
    <property type="entry name" value="Ketoacyl_synth_AS"/>
</dbReference>
<evidence type="ECO:0000259" key="7">
    <source>
        <dbReference type="PROSITE" id="PS52019"/>
    </source>
</evidence>
<feature type="active site" description="Proton acceptor; for dehydratase activity" evidence="4">
    <location>
        <position position="2138"/>
    </location>
</feature>
<dbReference type="Gene3D" id="3.40.47.10">
    <property type="match status" value="2"/>
</dbReference>
<dbReference type="Pfam" id="PF21089">
    <property type="entry name" value="PKS_DH_N"/>
    <property type="match status" value="1"/>
</dbReference>
<dbReference type="Gene3D" id="3.40.366.10">
    <property type="entry name" value="Malonyl-Coenzyme A Acyl Carrier Protein, domain 2"/>
    <property type="match status" value="1"/>
</dbReference>
<dbReference type="PROSITE" id="PS50075">
    <property type="entry name" value="CARRIER"/>
    <property type="match status" value="2"/>
</dbReference>
<dbReference type="InterPro" id="IPR020841">
    <property type="entry name" value="PKS_Beta-ketoAc_synthase_dom"/>
</dbReference>
<dbReference type="InterPro" id="IPR020806">
    <property type="entry name" value="PKS_PP-bd"/>
</dbReference>
<dbReference type="SUPFAM" id="SSF55048">
    <property type="entry name" value="Probable ACP-binding domain of malonyl-CoA ACP transacylase"/>
    <property type="match status" value="1"/>
</dbReference>
<dbReference type="InterPro" id="IPR006162">
    <property type="entry name" value="Ppantetheine_attach_site"/>
</dbReference>
<dbReference type="SMART" id="SM00827">
    <property type="entry name" value="PKS_AT"/>
    <property type="match status" value="1"/>
</dbReference>
<dbReference type="InterPro" id="IPR020807">
    <property type="entry name" value="PKS_DH"/>
</dbReference>
<evidence type="ECO:0000256" key="3">
    <source>
        <dbReference type="ARBA" id="ARBA00022679"/>
    </source>
</evidence>
<dbReference type="InterPro" id="IPR042104">
    <property type="entry name" value="PKS_dehydratase_sf"/>
</dbReference>
<dbReference type="InterPro" id="IPR013968">
    <property type="entry name" value="PKS_KR"/>
</dbReference>
<dbReference type="InterPro" id="IPR016039">
    <property type="entry name" value="Thiolase-like"/>
</dbReference>
<dbReference type="CDD" id="cd00833">
    <property type="entry name" value="PKS"/>
    <property type="match status" value="2"/>
</dbReference>
<dbReference type="Gene3D" id="1.10.1200.10">
    <property type="entry name" value="ACP-like"/>
    <property type="match status" value="2"/>
</dbReference>
<keyword evidence="2" id="KW-0597">Phosphoprotein</keyword>
<dbReference type="InterPro" id="IPR049900">
    <property type="entry name" value="PKS_mFAS_DH"/>
</dbReference>
<sequence length="2820" mass="293996">MTATVDGPVAVVGIGCRFPGAGSPSEYWDLVREGRDAVGDAPPDRRRLNSASPRRGGFLTGIDRFDAGFFGIAAAEAARMDPQQRLVLEVAWSALEDAAIAPESLAGSHTGVFVGLHSQSSDYYWMQSGGVDAHTGTGTAHGMVAGRLAYTLDLRGPALTVDTACSSALVAVHLAMRSLRAGECEVAVVGGVNLMLTGLFASVGEQMGLLSPSGGCHPFDASADGIVSGEGCGAVVLKPLAAARAAGDRVLGVLLGSAVGQDGRGNGLTAPNPLAQIDVVTRALDDAGVAADRVSYVEAHGTGTLLGDPIELDALSEVFGAGLPALGSVKANLGHLEGAAGMAALIKLLLMLRHGEIPKQPHFTEPNPNIEVPGYPECVPVETAAWPGADRIGGVSAFGWSGTNAHLVVGEPPAVAPPTEADGPELLTLSARSEPALRALASAYADALSTADSVPDLCRTANTGRQAMRHRLALPVSGRDEAVAALAAFGAGEDAPGTYAGEAGKRPKVAFLFSGQGAHYLGMGRELLRTEPVFADAVRACDRLAARWLPPGAVESVIAGTAGEHVLADTRHAQLALVTVQVALARLWRSWGVTPAAVLGHSVGEFAAAHVAGALSLEDCLLLVGERARLMHELPEGGGMTAVHAPPEQVAVLLDGLTDGLSVGALNAPGTTVVSGFAAHLDRLEARLDAVAVRYRRLTVSHAFHSPLVEPVLDRFAAATGGVRHRRPQVPLVAGATGALLTAADLDGGYWVRQMREPVRFTDAMATLAARGCTVFVEVGPGSTLVGLGRACVPEDAKTWVPSLRSARPAQHLDALGQVFTAGVRIRWDDVYRDRPRRRVPLPGYPFERQSYWLPAHSAVQPEQDTFTVEWREAARVARGGSRRLLVVDTSGELVESLRARGADATLVEELAFDGEPVDLVLRWPGDPREGVELVLAALRAVDGKDVRLSLVTQGAQPAGGQPVEPEPAVWWGLGRTLAMEHPELRVRLLDGADAGELAEEILSGDPEPQVVLAGGRRYVPRLVPAPRGGEPVAIRPDGAYLVTGGLGGLGLETADWLVTAGARHLVLLSRKEPPADTLSRMDGWRAGGVTVDVVAADVSDEAALDAVFARFGARLRGVVHAAGVVRDRALVHQDWARFDEVFAAKVRGARLLHERTVALSLDFFVLFSSAAAVLGSPGQANYAAANAYLDALAHHRAGRGLPATVLDWGPWERTGMAARLDADSARRWTAAGVRPLTPAHGLGAFGRAVRAGAAQAVVLTVDWDTYRAGRGAHLAASLLAELGAAAPAEPVRAETGAPLARQLAELPPAQRRPALVRRLATLVGGFVPSGTPVDTAAGFFDLGMDSLQATELRNTLVRELGRPLPATLVFESPTVDSLAATLLAGTSAPAVAAPRPESGPVPIAVVGLGCRFPGADSPEAFWRLLADGVDATREVPEGRWPGGIPVGRGGFLDAVDGFDPEFFGISPREAEKMDPQHRLLLEVCWETAEHAGIPVDSLAARRAGLFVGLGSHDYELRRARAGAEADAYSGTGNPACFAAGRVSHLLNLTGPAMTLDTACSSSLLAVHLAAQSLRLGECDAALAGGVSLMLAPENFHLGVALHALSPDGRCKPFDAAADGYARGEGCGMVLLKRLPDALADGDRVLGVLKGSATNHDGRSSGLRVPSGAAQRRLLADALAAAGAAPSDVDYVEAQGTGSDLGDPIEAAALAEVYGTGRDRPLLVGSVKANIGHLEAASGVAGLIKVLLALRHGTAPAQLNLTTPNPKIDAGPEVLRLGGGRQDWTAPAGRPRLAGVSSFGLSGTNVHVLVEEAPPVAAGESAPVERAGDLLVLSARSEAALRDHVRRYLDVVTAPDAPEPADLAHAAACARTHLPHRLAVVASSSADAGQQLREFLAGSVPAFAGTAGIPPTVTMVFGDPGAAFAGFGALPATEPAWQRAIAEGEVALGVPGALARPEALLRERPELRSAVTVALQYAYAELFRSWGVVPAAVAGAGAAACVAGTASLREVLSSPVQVPRQAESGIVLRIGAGERATGEPLELLTDLAEPAEAPADRARAVAAALHVRGVALDWARVQPRGAAGRVDLPTYPFQRSRYWEELTPREETPWPGRRVPTAGRERVFTRTVGVDTPVLRDHRVFGEVVVPGAWYVSAALGAVRALGEQRPELRNVSFRQALTVRRGEDHELQVVLDPRDGRFEISASPAPDCREWTVHAGGSFGTAASAAEPLTAGEPAGDGWRAVGQDELYQGYAAAGGELGPAFQYVRRAWVREAEAVAEMHAVDGDGAPPPGLVDSCCQLLLATFFSSGAWVPVSVDRVLAYEPVPVETWAVARLAEHGETGSTGDVHLLAADGRVVLALHGVRFHRVDRTFAGAERALTRRWEVDDEPAEPPAPQTWLLFAEPGTPDTVLAEAAAAAGIDVVRVRAGHAPRRHDAARSVDPADAEAVRDVVTAVVGEHGDDLCEVVYLARGEDALDGCLGLRHVARALAGLAAPPRLNLLTSRTQAAAGTPRPGGAAVWGAGRAIALEHPELRTLLLDLDPAAEADPARVVDEVTAPRGGTEVALRDGRRLRATLVPADLPEKPVTIHAGAPYLVVGGPEARPVADWLRTQGATDVVLAGEPGDHPGLRGVVYADGKDLEATPLVDGEDLDFLAFLGTGDAESAAHENLAHRLRAQGRPAVSLVWDGTDTALLGRALGADAAHLLLVAPPAAAPVVTREEAAVLEPSTVDIADETVLQARLRTLVAGVMGLPATRLDPATSLHELGFDSLMAFEVKDRVERELGVEVPLGQVLERPTVAGLADLVAELTAPDRTREVLR</sequence>
<dbReference type="Pfam" id="PF02801">
    <property type="entry name" value="Ketoacyl-synt_C"/>
    <property type="match status" value="2"/>
</dbReference>
<dbReference type="RefSeq" id="WP_323326401.1">
    <property type="nucleotide sequence ID" value="NZ_JAYFSI010000002.1"/>
</dbReference>
<feature type="active site" description="Proton donor; for dehydratase activity" evidence="4">
    <location>
        <position position="2295"/>
    </location>
</feature>
<protein>
    <submittedName>
        <fullName evidence="8">SDR family NAD(P)-dependent oxidoreductase</fullName>
    </submittedName>
</protein>
<dbReference type="EMBL" id="JAYFSI010000002">
    <property type="protein sequence ID" value="MEA5360344.1"/>
    <property type="molecule type" value="Genomic_DNA"/>
</dbReference>
<dbReference type="PROSITE" id="PS00012">
    <property type="entry name" value="PHOSPHOPANTETHEINE"/>
    <property type="match status" value="1"/>
</dbReference>
<dbReference type="Pfam" id="PF00550">
    <property type="entry name" value="PP-binding"/>
    <property type="match status" value="2"/>
</dbReference>
<dbReference type="InterPro" id="IPR036736">
    <property type="entry name" value="ACP-like_sf"/>
</dbReference>
<dbReference type="InterPro" id="IPR036291">
    <property type="entry name" value="NAD(P)-bd_dom_sf"/>
</dbReference>
<feature type="domain" description="Carrier" evidence="5">
    <location>
        <begin position="2733"/>
        <end position="2810"/>
    </location>
</feature>
<dbReference type="InterPro" id="IPR014031">
    <property type="entry name" value="Ketoacyl_synth_C"/>
</dbReference>
<comment type="caution">
    <text evidence="8">The sequence shown here is derived from an EMBL/GenBank/DDBJ whole genome shotgun (WGS) entry which is preliminary data.</text>
</comment>
<keyword evidence="1" id="KW-0596">Phosphopantetheine</keyword>
<dbReference type="Pfam" id="PF14765">
    <property type="entry name" value="PS-DH"/>
    <property type="match status" value="1"/>
</dbReference>
<dbReference type="SUPFAM" id="SSF52151">
    <property type="entry name" value="FabD/lysophospholipase-like"/>
    <property type="match status" value="2"/>
</dbReference>
<dbReference type="InterPro" id="IPR014043">
    <property type="entry name" value="Acyl_transferase_dom"/>
</dbReference>
<dbReference type="SUPFAM" id="SSF47336">
    <property type="entry name" value="ACP-like"/>
    <property type="match status" value="2"/>
</dbReference>
<gene>
    <name evidence="8" type="ORF">VA596_12425</name>
</gene>